<feature type="disulfide bond" evidence="17">
    <location>
        <begin position="626"/>
        <end position="697"/>
    </location>
</feature>
<evidence type="ECO:0000259" key="23">
    <source>
        <dbReference type="SMART" id="SM01242"/>
    </source>
</evidence>
<feature type="domain" description="Integrin beta subunit tail" evidence="23">
    <location>
        <begin position="620"/>
        <end position="699"/>
    </location>
</feature>
<evidence type="ECO:0000259" key="22">
    <source>
        <dbReference type="SMART" id="SM00423"/>
    </source>
</evidence>
<evidence type="ECO:0000256" key="18">
    <source>
        <dbReference type="RuleBase" id="RU000633"/>
    </source>
</evidence>
<evidence type="ECO:0000259" key="21">
    <source>
        <dbReference type="SMART" id="SM00187"/>
    </source>
</evidence>
<keyword evidence="12 19" id="KW-1133">Transmembrane helix</keyword>
<keyword evidence="16" id="KW-0325">Glycoprotein</keyword>
<dbReference type="GeneID" id="108441431"/>
<dbReference type="STRING" id="42514.ENSPNAP00000026675"/>
<dbReference type="GO" id="GO:0016477">
    <property type="term" value="P:cell migration"/>
    <property type="evidence" value="ECO:0007669"/>
    <property type="project" value="TreeGrafter"/>
</dbReference>
<sequence length="790" mass="87309">MTSWLRKKCSITLRSVLVILTASAVASYHSVEKRCASPFVSTCGECLSRGPECAWCFQKRFLDGAHVSERCDSAAQLLLKGCAEEFIENPRVKVEVNTTLSSSQVAPRDISIQLRPGSEASFIVEVKQLERYPVDLYYLVDVSASMQDNLDRLKTVGATLSHRMREHSSDFRVGFGSFVDKPVSPYIDVHPSKIVNPCSDYEVHCRPAHGFIHVLPVTENMTDFKHVIQQQRISGNMDTPEGGFDAMLQAAVCQKDIGWRPEAKHLLLVMTDQPSHLALDSKLAGIVTPNDGRCHLVDNTYSQSANMEHPTVGQLAEKLLENNIYSIFAVDQMQYKWYEDLVDFLPGTYLGKLLPKASNLTNLVVDAYKKLLSDVGVEVGIEDSEAHRFWVNVSPICPNGSSVARNGKCSNVQPKQTVFFNITVGMHSCPAEDLQKGEEVLVVVKPVGFNESVTVRVQQACGCSCGEAGLCHEDPEPTICIPVPGASPAAERRVMDSCREESSGLVCSGRGACVCGACVCDDSNLGTIYGRFCEKDDFSCPYDRGVVCGGRGQCVSGECLCQLGWTGENCGCPASTESCLSADGSVCSGKGKCVCGKCVCNDPRYSGAFCEKCPTCSNSCQSHWSCVACHLSKGFGRDDEQQCNKSCTSLVAYVDDITELIRGKYCLYHSRDQCFFRFHMELATHGPQLHISRHAECMSSQRYFKTFLSVFLLTVVLGLGILAVVRLLLWNKDWSRRVKDSEQYEDNNKNSAYAPTANEKTITYRRDRLPELPMEMHVHVPKMPLNDIWP</sequence>
<evidence type="ECO:0000256" key="8">
    <source>
        <dbReference type="ARBA" id="ARBA00022737"/>
    </source>
</evidence>
<dbReference type="GO" id="GO:0008305">
    <property type="term" value="C:integrin complex"/>
    <property type="evidence" value="ECO:0007669"/>
    <property type="project" value="TreeGrafter"/>
</dbReference>
<keyword evidence="4" id="KW-0245">EGF-like domain</keyword>
<dbReference type="GO" id="GO:0007229">
    <property type="term" value="P:integrin-mediated signaling pathway"/>
    <property type="evidence" value="ECO:0007669"/>
    <property type="project" value="UniProtKB-KW"/>
</dbReference>
<evidence type="ECO:0000256" key="7">
    <source>
        <dbReference type="ARBA" id="ARBA00022729"/>
    </source>
</evidence>
<evidence type="ECO:0000256" key="9">
    <source>
        <dbReference type="ARBA" id="ARBA00022837"/>
    </source>
</evidence>
<dbReference type="SUPFAM" id="SSF57196">
    <property type="entry name" value="EGF/Laminin"/>
    <property type="match status" value="2"/>
</dbReference>
<gene>
    <name evidence="24" type="primary">ITGB8</name>
</gene>
<dbReference type="GO" id="GO:0098609">
    <property type="term" value="P:cell-cell adhesion"/>
    <property type="evidence" value="ECO:0007669"/>
    <property type="project" value="TreeGrafter"/>
</dbReference>
<dbReference type="Pfam" id="PF00362">
    <property type="entry name" value="Integrin_beta"/>
    <property type="match status" value="1"/>
</dbReference>
<dbReference type="FunFam" id="3.40.50.410:FF:000002">
    <property type="entry name" value="Integrin beta"/>
    <property type="match status" value="1"/>
</dbReference>
<dbReference type="Ensembl" id="ENSPNAT00000004521.2">
    <property type="protein sequence ID" value="ENSPNAP00000026675.1"/>
    <property type="gene ID" value="ENSPNAG00000002043.2"/>
</dbReference>
<dbReference type="InterPro" id="IPR036349">
    <property type="entry name" value="Integrin_bsu_tail_dom_sf"/>
</dbReference>
<dbReference type="OrthoDB" id="410592at2759"/>
<keyword evidence="14 19" id="KW-0472">Membrane</keyword>
<keyword evidence="7 20" id="KW-0732">Signal</keyword>
<evidence type="ECO:0000313" key="25">
    <source>
        <dbReference type="Proteomes" id="UP001501920"/>
    </source>
</evidence>
<dbReference type="PROSITE" id="PS52047">
    <property type="entry name" value="I_EGF_2"/>
    <property type="match status" value="1"/>
</dbReference>
<feature type="disulfide bond" evidence="17">
    <location>
        <begin position="620"/>
        <end position="629"/>
    </location>
</feature>
<evidence type="ECO:0000256" key="10">
    <source>
        <dbReference type="ARBA" id="ARBA00022842"/>
    </source>
</evidence>
<comment type="similarity">
    <text evidence="2 18">Belongs to the integrin beta chain family.</text>
</comment>
<keyword evidence="5 18" id="KW-0812">Transmembrane</keyword>
<dbReference type="FunFam" id="3.30.1680.10:FF:000002">
    <property type="entry name" value="Integrin beta"/>
    <property type="match status" value="1"/>
</dbReference>
<dbReference type="PANTHER" id="PTHR10082">
    <property type="entry name" value="INTEGRIN BETA SUBUNIT"/>
    <property type="match status" value="1"/>
</dbReference>
<dbReference type="InterPro" id="IPR002369">
    <property type="entry name" value="Integrin_bsu_VWA"/>
</dbReference>
<dbReference type="GO" id="GO:0046872">
    <property type="term" value="F:metal ion binding"/>
    <property type="evidence" value="ECO:0007669"/>
    <property type="project" value="UniProtKB-KW"/>
</dbReference>
<dbReference type="SUPFAM" id="SSF53300">
    <property type="entry name" value="vWA-like"/>
    <property type="match status" value="1"/>
</dbReference>
<dbReference type="Pfam" id="PF23106">
    <property type="entry name" value="EGF_Teneurin"/>
    <property type="match status" value="1"/>
</dbReference>
<evidence type="ECO:0000313" key="24">
    <source>
        <dbReference type="Ensembl" id="ENSPNAP00000026675.1"/>
    </source>
</evidence>
<feature type="disulfide bond" evidence="17">
    <location>
        <begin position="253"/>
        <end position="294"/>
    </location>
</feature>
<dbReference type="Gene3D" id="4.10.1240.30">
    <property type="match status" value="1"/>
</dbReference>
<evidence type="ECO:0000256" key="5">
    <source>
        <dbReference type="ARBA" id="ARBA00022692"/>
    </source>
</evidence>
<dbReference type="Pfam" id="PF17205">
    <property type="entry name" value="PSI_integrin"/>
    <property type="match status" value="1"/>
</dbReference>
<dbReference type="FunFam" id="2.10.25.10:FF:000043">
    <property type="entry name" value="Integrin beta"/>
    <property type="match status" value="1"/>
</dbReference>
<dbReference type="SUPFAM" id="SSF69179">
    <property type="entry name" value="Integrin domains"/>
    <property type="match status" value="1"/>
</dbReference>
<dbReference type="PANTHER" id="PTHR10082:SF9">
    <property type="entry name" value="INTEGRIN BETA-8"/>
    <property type="match status" value="1"/>
</dbReference>
<proteinExistence type="inferred from homology"/>
<dbReference type="PROSITE" id="PS00243">
    <property type="entry name" value="I_EGF_1"/>
    <property type="match status" value="1"/>
</dbReference>
<keyword evidence="9" id="KW-0106">Calcium</keyword>
<dbReference type="InterPro" id="IPR016201">
    <property type="entry name" value="PSI"/>
</dbReference>
<feature type="disulfide bond" evidence="17">
    <location>
        <begin position="397"/>
        <end position="409"/>
    </location>
</feature>
<feature type="disulfide bond" evidence="17">
    <location>
        <begin position="520"/>
        <end position="533"/>
    </location>
</feature>
<feature type="disulfide bond" evidence="17">
    <location>
        <begin position="647"/>
        <end position="674"/>
    </location>
</feature>
<evidence type="ECO:0000256" key="2">
    <source>
        <dbReference type="ARBA" id="ARBA00007449"/>
    </source>
</evidence>
<dbReference type="SMART" id="SM00423">
    <property type="entry name" value="PSI"/>
    <property type="match status" value="1"/>
</dbReference>
<evidence type="ECO:0000256" key="16">
    <source>
        <dbReference type="ARBA" id="ARBA00023180"/>
    </source>
</evidence>
<comment type="subcellular location">
    <subcellularLocation>
        <location evidence="1 18">Cell membrane</location>
        <topology evidence="1 18">Single-pass type I membrane protein</topology>
    </subcellularLocation>
</comment>
<dbReference type="PRINTS" id="PR01186">
    <property type="entry name" value="INTEGRINB"/>
</dbReference>
<dbReference type="InterPro" id="IPR036465">
    <property type="entry name" value="vWFA_dom_sf"/>
</dbReference>
<feature type="disulfide bond" evidence="17">
    <location>
        <begin position="593"/>
        <end position="598"/>
    </location>
</feature>
<feature type="disulfide bond" evidence="17">
    <location>
        <begin position="595"/>
        <end position="643"/>
    </location>
</feature>
<feature type="disulfide bond" evidence="17">
    <location>
        <begin position="461"/>
        <end position="465"/>
    </location>
</feature>
<keyword evidence="13 18" id="KW-0401">Integrin</keyword>
<dbReference type="GO" id="GO:0005925">
    <property type="term" value="C:focal adhesion"/>
    <property type="evidence" value="ECO:0007669"/>
    <property type="project" value="TreeGrafter"/>
</dbReference>
<evidence type="ECO:0000256" key="3">
    <source>
        <dbReference type="ARBA" id="ARBA00022475"/>
    </source>
</evidence>
<keyword evidence="10" id="KW-0460">Magnesium</keyword>
<evidence type="ECO:0000256" key="19">
    <source>
        <dbReference type="SAM" id="Phobius"/>
    </source>
</evidence>
<dbReference type="Gene3D" id="3.30.1680.10">
    <property type="entry name" value="ligand-binding face of the semaphorins, domain 2"/>
    <property type="match status" value="1"/>
</dbReference>
<dbReference type="Gene3D" id="3.40.50.410">
    <property type="entry name" value="von Willebrand factor, type A domain"/>
    <property type="match status" value="1"/>
</dbReference>
<dbReference type="InterPro" id="IPR032695">
    <property type="entry name" value="Integrin_dom_sf"/>
</dbReference>
<dbReference type="InterPro" id="IPR057243">
    <property type="entry name" value="Integrin_I-EGF_CS"/>
</dbReference>
<evidence type="ECO:0000256" key="4">
    <source>
        <dbReference type="ARBA" id="ARBA00022536"/>
    </source>
</evidence>
<feature type="disulfide bond" evidence="17">
    <location>
        <begin position="515"/>
        <end position="548"/>
    </location>
</feature>
<feature type="disulfide bond" evidence="17">
    <location>
        <begin position="471"/>
        <end position="480"/>
    </location>
</feature>
<dbReference type="InterPro" id="IPR057073">
    <property type="entry name" value="EGF_integrin_2"/>
</dbReference>
<feature type="disulfide bond" evidence="17">
    <location>
        <begin position="35"/>
        <end position="463"/>
    </location>
</feature>
<dbReference type="CTD" id="3696"/>
<feature type="transmembrane region" description="Helical" evidence="19">
    <location>
        <begin position="707"/>
        <end position="729"/>
    </location>
</feature>
<dbReference type="GO" id="GO:0009986">
    <property type="term" value="C:cell surface"/>
    <property type="evidence" value="ECO:0007669"/>
    <property type="project" value="TreeGrafter"/>
</dbReference>
<keyword evidence="15 17" id="KW-1015">Disulfide bond</keyword>
<dbReference type="GO" id="GO:0033627">
    <property type="term" value="P:cell adhesion mediated by integrin"/>
    <property type="evidence" value="ECO:0007669"/>
    <property type="project" value="TreeGrafter"/>
</dbReference>
<dbReference type="OMA" id="NCRRGPA"/>
<feature type="disulfide bond" evidence="17">
    <location>
        <begin position="43"/>
        <end position="53"/>
    </location>
</feature>
<reference evidence="24" key="2">
    <citation type="submission" date="2025-08" db="UniProtKB">
        <authorList>
            <consortium name="Ensembl"/>
        </authorList>
    </citation>
    <scope>IDENTIFICATION</scope>
</reference>
<dbReference type="PIRSF" id="PIRSF002512">
    <property type="entry name" value="Integrin_B"/>
    <property type="match status" value="1"/>
</dbReference>
<dbReference type="Pfam" id="PF23105">
    <property type="entry name" value="EGF_integrin"/>
    <property type="match status" value="2"/>
</dbReference>
<name>A0A3B4DT89_PYGNA</name>
<evidence type="ECO:0000256" key="6">
    <source>
        <dbReference type="ARBA" id="ARBA00022723"/>
    </source>
</evidence>
<keyword evidence="11 18" id="KW-0130">Cell adhesion</keyword>
<dbReference type="GeneTree" id="ENSGT01150000286919"/>
<dbReference type="SUPFAM" id="SSF103575">
    <property type="entry name" value="Plexin repeat"/>
    <property type="match status" value="1"/>
</dbReference>
<accession>A0A3B4DT89</accession>
<dbReference type="GO" id="GO:0005178">
    <property type="term" value="F:integrin binding"/>
    <property type="evidence" value="ECO:0007669"/>
    <property type="project" value="TreeGrafter"/>
</dbReference>
<evidence type="ECO:0000256" key="15">
    <source>
        <dbReference type="ARBA" id="ARBA00023157"/>
    </source>
</evidence>
<feature type="disulfide bond" evidence="17">
    <location>
        <begin position="600"/>
        <end position="610"/>
    </location>
</feature>
<dbReference type="InterPro" id="IPR012896">
    <property type="entry name" value="Integrin_bsu_tail"/>
</dbReference>
<evidence type="ECO:0000256" key="17">
    <source>
        <dbReference type="PIRSR" id="PIRSR002512-1"/>
    </source>
</evidence>
<feature type="disulfide bond" evidence="17">
    <location>
        <begin position="513"/>
        <end position="518"/>
    </location>
</feature>
<evidence type="ECO:0000256" key="11">
    <source>
        <dbReference type="ARBA" id="ARBA00022889"/>
    </source>
</evidence>
<protein>
    <recommendedName>
        <fullName evidence="18">Integrin beta</fullName>
    </recommendedName>
</protein>
<evidence type="ECO:0000256" key="20">
    <source>
        <dbReference type="SAM" id="SignalP"/>
    </source>
</evidence>
<feature type="disulfide bond" evidence="17">
    <location>
        <begin position="56"/>
        <end position="71"/>
    </location>
</feature>
<keyword evidence="8" id="KW-0677">Repeat</keyword>
<dbReference type="FunFam" id="2.10.25.10:FF:000076">
    <property type="entry name" value="Integrin beta"/>
    <property type="match status" value="1"/>
</dbReference>
<reference evidence="24" key="3">
    <citation type="submission" date="2025-09" db="UniProtKB">
        <authorList>
            <consortium name="Ensembl"/>
        </authorList>
    </citation>
    <scope>IDENTIFICATION</scope>
</reference>
<dbReference type="Proteomes" id="UP001501920">
    <property type="component" value="Chromosome 1"/>
</dbReference>
<dbReference type="Gene3D" id="2.10.25.10">
    <property type="entry name" value="Laminin"/>
    <property type="match status" value="3"/>
</dbReference>
<dbReference type="SMART" id="SM00187">
    <property type="entry name" value="INB"/>
    <property type="match status" value="1"/>
</dbReference>
<dbReference type="InterPro" id="IPR033760">
    <property type="entry name" value="Integrin_beta_N"/>
</dbReference>
<dbReference type="SMART" id="SM01242">
    <property type="entry name" value="Integrin_B_tail"/>
    <property type="match status" value="1"/>
</dbReference>
<feature type="domain" description="PSI" evidence="22">
    <location>
        <begin position="34"/>
        <end position="83"/>
    </location>
</feature>
<dbReference type="InterPro" id="IPR015812">
    <property type="entry name" value="Integrin_bsu"/>
</dbReference>
<feature type="disulfide bond" evidence="17">
    <location>
        <begin position="572"/>
        <end position="579"/>
    </location>
</feature>
<dbReference type="SUPFAM" id="SSF69687">
    <property type="entry name" value="Integrin beta tail domain"/>
    <property type="match status" value="1"/>
</dbReference>
<feature type="chain" id="PRO_5017323473" description="Integrin beta" evidence="20">
    <location>
        <begin position="27"/>
        <end position="790"/>
    </location>
</feature>
<evidence type="ECO:0000256" key="1">
    <source>
        <dbReference type="ARBA" id="ARBA00004251"/>
    </source>
</evidence>
<organism evidence="24 25">
    <name type="scientific">Pygocentrus nattereri</name>
    <name type="common">Red-bellied piranha</name>
    <dbReference type="NCBI Taxonomy" id="42514"/>
    <lineage>
        <taxon>Eukaryota</taxon>
        <taxon>Metazoa</taxon>
        <taxon>Chordata</taxon>
        <taxon>Craniata</taxon>
        <taxon>Vertebrata</taxon>
        <taxon>Euteleostomi</taxon>
        <taxon>Actinopterygii</taxon>
        <taxon>Neopterygii</taxon>
        <taxon>Teleostei</taxon>
        <taxon>Ostariophysi</taxon>
        <taxon>Characiformes</taxon>
        <taxon>Characoidei</taxon>
        <taxon>Pygocentrus</taxon>
    </lineage>
</organism>
<feature type="disulfide bond" evidence="17">
    <location>
        <begin position="429"/>
        <end position="666"/>
    </location>
</feature>
<feature type="disulfide bond" evidence="17">
    <location>
        <begin position="198"/>
        <end position="205"/>
    </location>
</feature>
<dbReference type="Gene3D" id="2.60.40.1510">
    <property type="entry name" value="ntegrin, alpha v. Chain A, domain 3"/>
    <property type="match status" value="1"/>
</dbReference>
<feature type="disulfide bond" evidence="17">
    <location>
        <begin position="554"/>
        <end position="559"/>
    </location>
</feature>
<evidence type="ECO:0000256" key="12">
    <source>
        <dbReference type="ARBA" id="ARBA00022989"/>
    </source>
</evidence>
<keyword evidence="3" id="KW-1003">Cell membrane</keyword>
<keyword evidence="25" id="KW-1185">Reference proteome</keyword>
<evidence type="ECO:0000256" key="13">
    <source>
        <dbReference type="ARBA" id="ARBA00023037"/>
    </source>
</evidence>
<dbReference type="RefSeq" id="XP_017576439.1">
    <property type="nucleotide sequence ID" value="XM_017720950.2"/>
</dbReference>
<feature type="domain" description="Integrin beta subunit VWA" evidence="21">
    <location>
        <begin position="42"/>
        <end position="463"/>
    </location>
</feature>
<keyword evidence="6" id="KW-0479">Metal-binding</keyword>
<reference evidence="24 25" key="1">
    <citation type="submission" date="2020-10" db="EMBL/GenBank/DDBJ databases">
        <title>Pygocentrus nattereri (red-bellied piranha) genome, fPygNat1, primary haplotype.</title>
        <authorList>
            <person name="Myers G."/>
            <person name="Meyer A."/>
            <person name="Karagic N."/>
            <person name="Pippel M."/>
            <person name="Winkler S."/>
            <person name="Tracey A."/>
            <person name="Wood J."/>
            <person name="Formenti G."/>
            <person name="Howe K."/>
            <person name="Fedrigo O."/>
            <person name="Jarvis E.D."/>
        </authorList>
    </citation>
    <scope>NUCLEOTIDE SEQUENCE [LARGE SCALE GENOMIC DNA]</scope>
</reference>
<feature type="disulfide bond" evidence="17">
    <location>
        <begin position="561"/>
        <end position="570"/>
    </location>
</feature>
<dbReference type="AlphaFoldDB" id="A0A3B4DT89"/>
<feature type="disulfide bond" evidence="17">
    <location>
        <begin position="46"/>
        <end position="82"/>
    </location>
</feature>
<evidence type="ECO:0000256" key="14">
    <source>
        <dbReference type="ARBA" id="ARBA00023136"/>
    </source>
</evidence>
<feature type="signal peptide" evidence="20">
    <location>
        <begin position="1"/>
        <end position="26"/>
    </location>
</feature>